<dbReference type="HOGENOM" id="CLU_3292024_0_0_5"/>
<gene>
    <name evidence="1" type="ORF">SKA53_00684</name>
</gene>
<protein>
    <submittedName>
        <fullName evidence="1">Uncharacterized protein</fullName>
    </submittedName>
</protein>
<name>A3V8A5_9RHOB</name>
<comment type="caution">
    <text evidence="1">The sequence shown here is derived from an EMBL/GenBank/DDBJ whole genome shotgun (WGS) entry which is preliminary data.</text>
</comment>
<reference evidence="1 2" key="1">
    <citation type="submission" date="2006-01" db="EMBL/GenBank/DDBJ databases">
        <authorList>
            <person name="Hagstrom A."/>
            <person name="Ferriera S."/>
            <person name="Johnson J."/>
            <person name="Kravitz S."/>
            <person name="Halpern A."/>
            <person name="Remington K."/>
            <person name="Beeson K."/>
            <person name="Tran B."/>
            <person name="Rogers Y.-H."/>
            <person name="Friedman R."/>
            <person name="Venter J.C."/>
        </authorList>
    </citation>
    <scope>NUCLEOTIDE SEQUENCE [LARGE SCALE GENOMIC DNA]</scope>
    <source>
        <strain evidence="1 2">SKA53</strain>
    </source>
</reference>
<keyword evidence="2" id="KW-1185">Reference proteome</keyword>
<dbReference type="Proteomes" id="UP000004507">
    <property type="component" value="Unassembled WGS sequence"/>
</dbReference>
<evidence type="ECO:0000313" key="2">
    <source>
        <dbReference type="Proteomes" id="UP000004507"/>
    </source>
</evidence>
<proteinExistence type="predicted"/>
<evidence type="ECO:0000313" key="1">
    <source>
        <dbReference type="EMBL" id="EAQ05557.1"/>
    </source>
</evidence>
<accession>A3V8A5</accession>
<organism evidence="1 2">
    <name type="scientific">Yoonia vestfoldensis SKA53</name>
    <dbReference type="NCBI Taxonomy" id="314232"/>
    <lineage>
        <taxon>Bacteria</taxon>
        <taxon>Pseudomonadati</taxon>
        <taxon>Pseudomonadota</taxon>
        <taxon>Alphaproteobacteria</taxon>
        <taxon>Rhodobacterales</taxon>
        <taxon>Paracoccaceae</taxon>
        <taxon>Yoonia</taxon>
    </lineage>
</organism>
<dbReference type="EMBL" id="AAMS01000008">
    <property type="protein sequence ID" value="EAQ05557.1"/>
    <property type="molecule type" value="Genomic_DNA"/>
</dbReference>
<sequence length="40" mass="4530">MTHIYGDLAENARFVAAFKTALRRIWADGMSAAIQNYLSR</sequence>
<dbReference type="AlphaFoldDB" id="A3V8A5"/>